<feature type="domain" description="ABC transmembrane type-1" evidence="8">
    <location>
        <begin position="78"/>
        <end position="269"/>
    </location>
</feature>
<dbReference type="Pfam" id="PF00528">
    <property type="entry name" value="BPD_transp_1"/>
    <property type="match status" value="1"/>
</dbReference>
<dbReference type="Proteomes" id="UP000822184">
    <property type="component" value="Unassembled WGS sequence"/>
</dbReference>
<comment type="subcellular location">
    <subcellularLocation>
        <location evidence="1 7">Cell membrane</location>
        <topology evidence="1 7">Multi-pass membrane protein</topology>
    </subcellularLocation>
</comment>
<proteinExistence type="inferred from homology"/>
<keyword evidence="3" id="KW-1003">Cell membrane</keyword>
<dbReference type="PANTHER" id="PTHR43744">
    <property type="entry name" value="ABC TRANSPORTER PERMEASE PROTEIN MG189-RELATED-RELATED"/>
    <property type="match status" value="1"/>
</dbReference>
<feature type="transmembrane region" description="Helical" evidence="7">
    <location>
        <begin position="251"/>
        <end position="269"/>
    </location>
</feature>
<evidence type="ECO:0000256" key="5">
    <source>
        <dbReference type="ARBA" id="ARBA00022989"/>
    </source>
</evidence>
<evidence type="ECO:0000256" key="1">
    <source>
        <dbReference type="ARBA" id="ARBA00004651"/>
    </source>
</evidence>
<keyword evidence="6 7" id="KW-0472">Membrane</keyword>
<dbReference type="EMBL" id="CP010086">
    <property type="protein sequence ID" value="AJG97418.1"/>
    <property type="molecule type" value="Genomic_DNA"/>
</dbReference>
<feature type="transmembrane region" description="Helical" evidence="7">
    <location>
        <begin position="77"/>
        <end position="103"/>
    </location>
</feature>
<evidence type="ECO:0000313" key="10">
    <source>
        <dbReference type="EMBL" id="NSB16971.1"/>
    </source>
</evidence>
<keyword evidence="2 7" id="KW-0813">Transport</keyword>
<dbReference type="Gene3D" id="1.10.3720.10">
    <property type="entry name" value="MetI-like"/>
    <property type="match status" value="1"/>
</dbReference>
<gene>
    <name evidence="11" type="primary">araQ_5</name>
    <name evidence="10" type="ORF">BCD95_005230</name>
    <name evidence="11" type="ORF">CLBCK_11410</name>
    <name evidence="9" type="ORF">LF65_00791</name>
</gene>
<evidence type="ECO:0000313" key="12">
    <source>
        <dbReference type="Proteomes" id="UP000031866"/>
    </source>
</evidence>
<evidence type="ECO:0000313" key="13">
    <source>
        <dbReference type="Proteomes" id="UP000190973"/>
    </source>
</evidence>
<feature type="transmembrane region" description="Helical" evidence="7">
    <location>
        <begin position="190"/>
        <end position="212"/>
    </location>
</feature>
<dbReference type="EMBL" id="JABTDW010000001">
    <property type="protein sequence ID" value="NSB16971.1"/>
    <property type="molecule type" value="Genomic_DNA"/>
</dbReference>
<dbReference type="Proteomes" id="UP000031866">
    <property type="component" value="Chromosome"/>
</dbReference>
<comment type="similarity">
    <text evidence="7">Belongs to the binding-protein-dependent transport system permease family.</text>
</comment>
<dbReference type="Proteomes" id="UP000190973">
    <property type="component" value="Unassembled WGS sequence"/>
</dbReference>
<evidence type="ECO:0000256" key="2">
    <source>
        <dbReference type="ARBA" id="ARBA00022448"/>
    </source>
</evidence>
<feature type="transmembrane region" description="Helical" evidence="7">
    <location>
        <begin position="21"/>
        <end position="42"/>
    </location>
</feature>
<evidence type="ECO:0000313" key="9">
    <source>
        <dbReference type="EMBL" id="AJG97418.1"/>
    </source>
</evidence>
<accession>A0A0B5QL09</accession>
<reference evidence="12" key="1">
    <citation type="submission" date="2014-12" db="EMBL/GenBank/DDBJ databases">
        <title>Genome sequence of Clostridium beijerinckii strain 59B.</title>
        <authorList>
            <person name="Little G.T."/>
            <person name="Minton N.P."/>
        </authorList>
    </citation>
    <scope>NUCLEOTIDE SEQUENCE [LARGE SCALE GENOMIC DNA]</scope>
    <source>
        <strain evidence="12">59B</strain>
    </source>
</reference>
<reference evidence="10" key="4">
    <citation type="submission" date="2020-06" db="EMBL/GenBank/DDBJ databases">
        <title>Genomic insights into acetone-butanol-ethanol (ABE) fermentation by sequencing solventogenic clostridia strains.</title>
        <authorList>
            <person name="Brown S."/>
        </authorList>
    </citation>
    <scope>NUCLEOTIDE SEQUENCE</scope>
    <source>
        <strain evidence="10">DJ123</strain>
    </source>
</reference>
<keyword evidence="5 7" id="KW-1133">Transmembrane helix</keyword>
<dbReference type="STRING" id="1520.LF65_00791"/>
<reference evidence="11 13" key="3">
    <citation type="submission" date="2016-05" db="EMBL/GenBank/DDBJ databases">
        <title>Microbial solvent formation.</title>
        <authorList>
            <person name="Poehlein A."/>
            <person name="Montoya Solano J.D."/>
            <person name="Flitsch S."/>
            <person name="Krabben P."/>
            <person name="Duerre P."/>
            <person name="Daniel R."/>
        </authorList>
    </citation>
    <scope>NUCLEOTIDE SEQUENCE [LARGE SCALE GENOMIC DNA]</scope>
    <source>
        <strain evidence="11 13">DSM 53</strain>
    </source>
</reference>
<dbReference type="RefSeq" id="WP_041894232.1">
    <property type="nucleotide sequence ID" value="NZ_CP010086.2"/>
</dbReference>
<dbReference type="CDD" id="cd06261">
    <property type="entry name" value="TM_PBP2"/>
    <property type="match status" value="1"/>
</dbReference>
<dbReference type="AlphaFoldDB" id="A0A0B5QL09"/>
<keyword evidence="4 7" id="KW-0812">Transmembrane</keyword>
<dbReference type="GO" id="GO:0005886">
    <property type="term" value="C:plasma membrane"/>
    <property type="evidence" value="ECO:0007669"/>
    <property type="project" value="UniProtKB-SubCell"/>
</dbReference>
<dbReference type="InterPro" id="IPR035906">
    <property type="entry name" value="MetI-like_sf"/>
</dbReference>
<dbReference type="EMBL" id="LZZI01000014">
    <property type="protein sequence ID" value="OOM63325.1"/>
    <property type="molecule type" value="Genomic_DNA"/>
</dbReference>
<evidence type="ECO:0000256" key="3">
    <source>
        <dbReference type="ARBA" id="ARBA00022475"/>
    </source>
</evidence>
<dbReference type="OrthoDB" id="156617at2"/>
<evidence type="ECO:0000256" key="7">
    <source>
        <dbReference type="RuleBase" id="RU363032"/>
    </source>
</evidence>
<name>A0A0B5QL09_CLOBE</name>
<evidence type="ECO:0000256" key="6">
    <source>
        <dbReference type="ARBA" id="ARBA00023136"/>
    </source>
</evidence>
<evidence type="ECO:0000259" key="8">
    <source>
        <dbReference type="PROSITE" id="PS50928"/>
    </source>
</evidence>
<feature type="transmembrane region" description="Helical" evidence="7">
    <location>
        <begin position="115"/>
        <end position="134"/>
    </location>
</feature>
<dbReference type="KEGG" id="cbei:LF65_00791"/>
<protein>
    <submittedName>
        <fullName evidence="11">L-arabinose transport system permease protein AraQ</fullName>
    </submittedName>
    <submittedName>
        <fullName evidence="10">Raffinose/stachyose/melibiose transport system permease protein</fullName>
    </submittedName>
    <submittedName>
        <fullName evidence="9">Sugar ABC transporter permease</fullName>
    </submittedName>
</protein>
<feature type="transmembrane region" description="Helical" evidence="7">
    <location>
        <begin position="146"/>
        <end position="169"/>
    </location>
</feature>
<dbReference type="InterPro" id="IPR000515">
    <property type="entry name" value="MetI-like"/>
</dbReference>
<reference evidence="9" key="2">
    <citation type="submission" date="2016-02" db="EMBL/GenBank/DDBJ databases">
        <title>Genome sequence of Clostridium beijerinckii strain 59B.</title>
        <authorList>
            <person name="Little G.T."/>
            <person name="Minton N.P."/>
        </authorList>
    </citation>
    <scope>NUCLEOTIDE SEQUENCE</scope>
    <source>
        <strain evidence="9">NCIMB 14988</strain>
    </source>
</reference>
<dbReference type="GO" id="GO:0055085">
    <property type="term" value="P:transmembrane transport"/>
    <property type="evidence" value="ECO:0007669"/>
    <property type="project" value="InterPro"/>
</dbReference>
<dbReference type="PANTHER" id="PTHR43744:SF8">
    <property type="entry name" value="SN-GLYCEROL-3-PHOSPHATE TRANSPORT SYSTEM PERMEASE PROTEIN UGPE"/>
    <property type="match status" value="1"/>
</dbReference>
<sequence>MKMRENSSIIRLGIGKIPIQIFLIIVAIIQIYPLIWLVLFSFKDNGEIFGGNIAGLPHVWRIENYESAIKQANVMKYFFNSVIVTVITIVLVLLLSSMTAYAISRMKWKLSKPTLIIILIGMMVPIHAALLPLFMVLKNLKMLNSYWALIIPYTAFAIPMAVIILAAFIRGIPKELEEAAVIDGCGIFRIFFSIIIPIIRPAMATVAIFTYLSSWNELMFAVTFINKAEFKTLTVGIMSMVGNYVTKWGDIGAGLVIATIPTILIYILLSDQVQKSLTAGAVKE</sequence>
<dbReference type="PROSITE" id="PS50928">
    <property type="entry name" value="ABC_TM1"/>
    <property type="match status" value="1"/>
</dbReference>
<evidence type="ECO:0000313" key="11">
    <source>
        <dbReference type="EMBL" id="OOM63325.1"/>
    </source>
</evidence>
<evidence type="ECO:0000256" key="4">
    <source>
        <dbReference type="ARBA" id="ARBA00022692"/>
    </source>
</evidence>
<organism evidence="9 12">
    <name type="scientific">Clostridium beijerinckii</name>
    <name type="common">Clostridium MP</name>
    <dbReference type="NCBI Taxonomy" id="1520"/>
    <lineage>
        <taxon>Bacteria</taxon>
        <taxon>Bacillati</taxon>
        <taxon>Bacillota</taxon>
        <taxon>Clostridia</taxon>
        <taxon>Eubacteriales</taxon>
        <taxon>Clostridiaceae</taxon>
        <taxon>Clostridium</taxon>
    </lineage>
</organism>
<dbReference type="SUPFAM" id="SSF161098">
    <property type="entry name" value="MetI-like"/>
    <property type="match status" value="1"/>
</dbReference>